<evidence type="ECO:0000313" key="2">
    <source>
        <dbReference type="Proteomes" id="UP000008909"/>
    </source>
</evidence>
<organism evidence="1 2">
    <name type="scientific">Clonorchis sinensis</name>
    <name type="common">Chinese liver fluke</name>
    <dbReference type="NCBI Taxonomy" id="79923"/>
    <lineage>
        <taxon>Eukaryota</taxon>
        <taxon>Metazoa</taxon>
        <taxon>Spiralia</taxon>
        <taxon>Lophotrochozoa</taxon>
        <taxon>Platyhelminthes</taxon>
        <taxon>Trematoda</taxon>
        <taxon>Digenea</taxon>
        <taxon>Opisthorchiida</taxon>
        <taxon>Opisthorchiata</taxon>
        <taxon>Opisthorchiidae</taxon>
        <taxon>Clonorchis</taxon>
    </lineage>
</organism>
<dbReference type="EMBL" id="DF144381">
    <property type="protein sequence ID" value="GAA56789.1"/>
    <property type="molecule type" value="Genomic_DNA"/>
</dbReference>
<accession>G7YV09</accession>
<reference key="2">
    <citation type="submission" date="2011-10" db="EMBL/GenBank/DDBJ databases">
        <title>The genome and transcriptome sequence of Clonorchis sinensis provide insights into the carcinogenic liver fluke.</title>
        <authorList>
            <person name="Wang X."/>
            <person name="Huang Y."/>
            <person name="Chen W."/>
            <person name="Liu H."/>
            <person name="Guo L."/>
            <person name="Chen Y."/>
            <person name="Luo F."/>
            <person name="Zhou W."/>
            <person name="Sun J."/>
            <person name="Mao Q."/>
            <person name="Liang P."/>
            <person name="Zhou C."/>
            <person name="Tian Y."/>
            <person name="Men J."/>
            <person name="Lv X."/>
            <person name="Huang L."/>
            <person name="Zhou J."/>
            <person name="Hu Y."/>
            <person name="Li R."/>
            <person name="Zhang F."/>
            <person name="Lei H."/>
            <person name="Li X."/>
            <person name="Hu X."/>
            <person name="Liang C."/>
            <person name="Xu J."/>
            <person name="Wu Z."/>
            <person name="Yu X."/>
        </authorList>
    </citation>
    <scope>NUCLEOTIDE SEQUENCE</scope>
    <source>
        <strain>Henan</strain>
    </source>
</reference>
<feature type="non-terminal residue" evidence="1">
    <location>
        <position position="249"/>
    </location>
</feature>
<evidence type="ECO:0000313" key="1">
    <source>
        <dbReference type="EMBL" id="GAA56789.1"/>
    </source>
</evidence>
<proteinExistence type="predicted"/>
<reference evidence="1" key="1">
    <citation type="journal article" date="2011" name="Genome Biol.">
        <title>The draft genome of the carcinogenic human liver fluke Clonorchis sinensis.</title>
        <authorList>
            <person name="Wang X."/>
            <person name="Chen W."/>
            <person name="Huang Y."/>
            <person name="Sun J."/>
            <person name="Men J."/>
            <person name="Liu H."/>
            <person name="Luo F."/>
            <person name="Guo L."/>
            <person name="Lv X."/>
            <person name="Deng C."/>
            <person name="Zhou C."/>
            <person name="Fan Y."/>
            <person name="Li X."/>
            <person name="Huang L."/>
            <person name="Hu Y."/>
            <person name="Liang C."/>
            <person name="Hu X."/>
            <person name="Xu J."/>
            <person name="Yu X."/>
        </authorList>
    </citation>
    <scope>NUCLEOTIDE SEQUENCE [LARGE SCALE GENOMIC DNA]</scope>
    <source>
        <strain evidence="1">Henan</strain>
    </source>
</reference>
<keyword evidence="2" id="KW-1185">Reference proteome</keyword>
<dbReference type="Proteomes" id="UP000008909">
    <property type="component" value="Unassembled WGS sequence"/>
</dbReference>
<sequence>MFSEYISVQLVDLTLRRIWFLEFPCFGPLAEDLRPNRRNSSVQVTARASSHSNNQVLRIHAQTLISNKLLDLRVSDIDLKLVQSFSVIRFNPSRSMGKLWQNDEPIRTHFLNADYVYTMDLSVYVARNSDQLDEDGFLKLNSLPTIGVMEEMKPADRVASFMDRMDETMEYESTIAPNSVAGQDTEDEEDAGPLTPSNIIITIDSMTSVLNTDASPPYNHDLFESLIVKKKNKDGRGGDLLLPYYNHSE</sequence>
<protein>
    <submittedName>
        <fullName evidence="1">Uncharacterized protein</fullName>
    </submittedName>
</protein>
<gene>
    <name evidence="1" type="ORF">CLF_111512</name>
</gene>
<name>G7YV09_CLOSI</name>
<dbReference type="AlphaFoldDB" id="G7YV09"/>